<dbReference type="AlphaFoldDB" id="A0A699XFE1"/>
<sequence>KMWIVPALDEGSLVRMRAPPDPSDAFEGEEEDSADEDQRTAPGAFPAHPASTSYY</sequence>
<reference evidence="2" key="1">
    <citation type="journal article" date="2019" name="Sci. Rep.">
        <title>Draft genome of Tanacetum cinerariifolium, the natural source of mosquito coil.</title>
        <authorList>
            <person name="Yamashiro T."/>
            <person name="Shiraishi A."/>
            <person name="Satake H."/>
            <person name="Nakayama K."/>
        </authorList>
    </citation>
    <scope>NUCLEOTIDE SEQUENCE</scope>
</reference>
<protein>
    <submittedName>
        <fullName evidence="2">Uncharacterized protein</fullName>
    </submittedName>
</protein>
<comment type="caution">
    <text evidence="2">The sequence shown here is derived from an EMBL/GenBank/DDBJ whole genome shotgun (WGS) entry which is preliminary data.</text>
</comment>
<evidence type="ECO:0000256" key="1">
    <source>
        <dbReference type="SAM" id="MobiDB-lite"/>
    </source>
</evidence>
<proteinExistence type="predicted"/>
<name>A0A699XFE1_TANCI</name>
<organism evidence="2">
    <name type="scientific">Tanacetum cinerariifolium</name>
    <name type="common">Dalmatian daisy</name>
    <name type="synonym">Chrysanthemum cinerariifolium</name>
    <dbReference type="NCBI Taxonomy" id="118510"/>
    <lineage>
        <taxon>Eukaryota</taxon>
        <taxon>Viridiplantae</taxon>
        <taxon>Streptophyta</taxon>
        <taxon>Embryophyta</taxon>
        <taxon>Tracheophyta</taxon>
        <taxon>Spermatophyta</taxon>
        <taxon>Magnoliopsida</taxon>
        <taxon>eudicotyledons</taxon>
        <taxon>Gunneridae</taxon>
        <taxon>Pentapetalae</taxon>
        <taxon>asterids</taxon>
        <taxon>campanulids</taxon>
        <taxon>Asterales</taxon>
        <taxon>Asteraceae</taxon>
        <taxon>Asteroideae</taxon>
        <taxon>Anthemideae</taxon>
        <taxon>Anthemidinae</taxon>
        <taxon>Tanacetum</taxon>
    </lineage>
</organism>
<feature type="region of interest" description="Disordered" evidence="1">
    <location>
        <begin position="14"/>
        <end position="55"/>
    </location>
</feature>
<feature type="non-terminal residue" evidence="2">
    <location>
        <position position="1"/>
    </location>
</feature>
<accession>A0A699XFE1</accession>
<evidence type="ECO:0000313" key="2">
    <source>
        <dbReference type="EMBL" id="GFD56718.1"/>
    </source>
</evidence>
<dbReference type="EMBL" id="BKCJ011832494">
    <property type="protein sequence ID" value="GFD56718.1"/>
    <property type="molecule type" value="Genomic_DNA"/>
</dbReference>
<gene>
    <name evidence="2" type="ORF">Tci_928687</name>
</gene>
<feature type="compositionally biased region" description="Acidic residues" evidence="1">
    <location>
        <begin position="24"/>
        <end position="35"/>
    </location>
</feature>